<dbReference type="Proteomes" id="UP000029843">
    <property type="component" value="Unassembled WGS sequence"/>
</dbReference>
<evidence type="ECO:0000313" key="4">
    <source>
        <dbReference type="Proteomes" id="UP000029843"/>
    </source>
</evidence>
<dbReference type="PIRSF" id="PIRSF011396">
    <property type="entry name" value="Trp_halogenase"/>
    <property type="match status" value="1"/>
</dbReference>
<reference evidence="3 4" key="1">
    <citation type="submission" date="2014-08" db="EMBL/GenBank/DDBJ databases">
        <title>Genomic and Phenotypic Diversity of Colwellia psychrerythraea strains from Disparate Marine Basins.</title>
        <authorList>
            <person name="Techtmann S.M."/>
            <person name="Stelling S.C."/>
            <person name="Utturkar S.M."/>
            <person name="Alshibli N."/>
            <person name="Harris A."/>
            <person name="Brown S.D."/>
            <person name="Hazen T.C."/>
        </authorList>
    </citation>
    <scope>NUCLEOTIDE SEQUENCE [LARGE SCALE GENOMIC DNA]</scope>
    <source>
        <strain evidence="3 4">ND2E</strain>
    </source>
</reference>
<dbReference type="PANTHER" id="PTHR43747:SF4">
    <property type="entry name" value="FLAVIN-DEPENDENT TRYPTOPHAN HALOGENASE"/>
    <property type="match status" value="1"/>
</dbReference>
<feature type="active site" evidence="1">
    <location>
        <position position="82"/>
    </location>
</feature>
<feature type="binding site" evidence="2">
    <location>
        <position position="82"/>
    </location>
    <ligand>
        <name>7-chloro-L-tryptophan</name>
        <dbReference type="ChEBI" id="CHEBI:58713"/>
    </ligand>
</feature>
<sequence>MNKALKNIVIVGGGTAGWLTAAIIAAQHNSHHPDGVNITLIESPDIKPIGVGEGTWPTMRNSLEKIGISEDDFFRCTDASFKQGSQFIGWNNGQVNDSYYHPFIAPHGFGQTNISANWQQFNSHIPFAHAISFQPYLCDHGCAPKQPQTPEYAGVANYGYHLNAGKFAALLQQHCIAKLGIKHISDNVIKVNGEVKENITSVTTKNNGDISAHLFIDCSGSNALLLGQHYQVPFINKKDILFNDTALAVQVPYSKPDAPIASHTISTAQKAGWIWDIGLPTRRGVGYVYASDYLTDSEAETTLRDYLKQDLPAEAVKEAVIRKISFTPGHRENFWHKNCVAVGMAAGFLEPLEASALALVELSANMIAKELPANMSIIEITAKRFNQRFHYRWQRIIEFLKLHYLLSKRTDSPYWLDNQSATSVPQRLQELIKLWRFQAPSYNDFSEIEEIFPAASYQYILYGMGFITEKRTTSNLYDNTALAEKYAFENRQLCDKYLAGLPKNRQLINHILARGKNKNIHSI</sequence>
<keyword evidence="2" id="KW-0274">FAD</keyword>
<dbReference type="RefSeq" id="WP_033093518.1">
    <property type="nucleotide sequence ID" value="NZ_JQED01000015.1"/>
</dbReference>
<feature type="binding site" evidence="2">
    <location>
        <begin position="13"/>
        <end position="16"/>
    </location>
    <ligand>
        <name>FAD</name>
        <dbReference type="ChEBI" id="CHEBI:57692"/>
    </ligand>
</feature>
<evidence type="ECO:0000256" key="1">
    <source>
        <dbReference type="PIRSR" id="PIRSR011396-1"/>
    </source>
</evidence>
<dbReference type="Pfam" id="PF04820">
    <property type="entry name" value="Trp_halogenase"/>
    <property type="match status" value="1"/>
</dbReference>
<dbReference type="Gene3D" id="3.50.50.60">
    <property type="entry name" value="FAD/NAD(P)-binding domain"/>
    <property type="match status" value="1"/>
</dbReference>
<accession>A0A099KRL5</accession>
<dbReference type="PATRIC" id="fig|28229.4.peg.1619"/>
<dbReference type="InterPro" id="IPR033856">
    <property type="entry name" value="Trp_halogen"/>
</dbReference>
<dbReference type="GO" id="GO:0004497">
    <property type="term" value="F:monooxygenase activity"/>
    <property type="evidence" value="ECO:0007669"/>
    <property type="project" value="InterPro"/>
</dbReference>
<comment type="caution">
    <text evidence="3">The sequence shown here is derived from an EMBL/GenBank/DDBJ whole genome shotgun (WGS) entry which is preliminary data.</text>
</comment>
<proteinExistence type="predicted"/>
<name>A0A099KRL5_COLPS</name>
<protein>
    <submittedName>
        <fullName evidence="3">Tryptophan halogenase</fullName>
    </submittedName>
</protein>
<dbReference type="GO" id="GO:0000166">
    <property type="term" value="F:nucleotide binding"/>
    <property type="evidence" value="ECO:0007669"/>
    <property type="project" value="UniProtKB-KW"/>
</dbReference>
<dbReference type="SUPFAM" id="SSF51905">
    <property type="entry name" value="FAD/NAD(P)-binding domain"/>
    <property type="match status" value="1"/>
</dbReference>
<evidence type="ECO:0000256" key="2">
    <source>
        <dbReference type="PIRSR" id="PIRSR011396-2"/>
    </source>
</evidence>
<dbReference type="InterPro" id="IPR050816">
    <property type="entry name" value="Flavin-dep_Halogenase_NPB"/>
</dbReference>
<keyword evidence="2" id="KW-0285">Flavoprotein</keyword>
<dbReference type="OrthoDB" id="7178350at2"/>
<feature type="binding site" evidence="2">
    <location>
        <position position="188"/>
    </location>
    <ligand>
        <name>FAD</name>
        <dbReference type="ChEBI" id="CHEBI:57692"/>
    </ligand>
</feature>
<keyword evidence="2" id="KW-0547">Nucleotide-binding</keyword>
<dbReference type="InterPro" id="IPR036188">
    <property type="entry name" value="FAD/NAD-bd_sf"/>
</dbReference>
<dbReference type="AlphaFoldDB" id="A0A099KRL5"/>
<dbReference type="PANTHER" id="PTHR43747">
    <property type="entry name" value="FAD-BINDING PROTEIN"/>
    <property type="match status" value="1"/>
</dbReference>
<evidence type="ECO:0000313" key="3">
    <source>
        <dbReference type="EMBL" id="KGJ93121.1"/>
    </source>
</evidence>
<feature type="binding site" evidence="2">
    <location>
        <position position="353"/>
    </location>
    <ligand>
        <name>L-tryptophan</name>
        <dbReference type="ChEBI" id="CHEBI:57912"/>
    </ligand>
</feature>
<organism evidence="3 4">
    <name type="scientific">Colwellia psychrerythraea</name>
    <name type="common">Vibrio psychroerythus</name>
    <dbReference type="NCBI Taxonomy" id="28229"/>
    <lineage>
        <taxon>Bacteria</taxon>
        <taxon>Pseudomonadati</taxon>
        <taxon>Pseudomonadota</taxon>
        <taxon>Gammaproteobacteria</taxon>
        <taxon>Alteromonadales</taxon>
        <taxon>Colwelliaceae</taxon>
        <taxon>Colwellia</taxon>
    </lineage>
</organism>
<dbReference type="InterPro" id="IPR006905">
    <property type="entry name" value="Flavin_halogenase"/>
</dbReference>
<gene>
    <name evidence="3" type="ORF">ND2E_2587</name>
</gene>
<dbReference type="EMBL" id="JQED01000015">
    <property type="protein sequence ID" value="KGJ93121.1"/>
    <property type="molecule type" value="Genomic_DNA"/>
</dbReference>